<evidence type="ECO:0000256" key="1">
    <source>
        <dbReference type="SAM" id="MobiDB-lite"/>
    </source>
</evidence>
<proteinExistence type="predicted"/>
<dbReference type="OrthoDB" id="1924787at2759"/>
<reference evidence="3" key="1">
    <citation type="submission" date="2016-06" db="EMBL/GenBank/DDBJ databases">
        <title>Parallel loss of symbiosis genes in relatives of nitrogen-fixing non-legume Parasponia.</title>
        <authorList>
            <person name="Van Velzen R."/>
            <person name="Holmer R."/>
            <person name="Bu F."/>
            <person name="Rutten L."/>
            <person name="Van Zeijl A."/>
            <person name="Liu W."/>
            <person name="Santuari L."/>
            <person name="Cao Q."/>
            <person name="Sharma T."/>
            <person name="Shen D."/>
            <person name="Roswanjaya Y."/>
            <person name="Wardhani T."/>
            <person name="Kalhor M.S."/>
            <person name="Jansen J."/>
            <person name="Van den Hoogen J."/>
            <person name="Gungor B."/>
            <person name="Hartog M."/>
            <person name="Hontelez J."/>
            <person name="Verver J."/>
            <person name="Yang W.-C."/>
            <person name="Schijlen E."/>
            <person name="Repin R."/>
            <person name="Schilthuizen M."/>
            <person name="Schranz E."/>
            <person name="Heidstra R."/>
            <person name="Miyata K."/>
            <person name="Fedorova E."/>
            <person name="Kohlen W."/>
            <person name="Bisseling T."/>
            <person name="Smit S."/>
            <person name="Geurts R."/>
        </authorList>
    </citation>
    <scope>NUCLEOTIDE SEQUENCE [LARGE SCALE GENOMIC DNA]</scope>
    <source>
        <strain evidence="3">cv. RG33-2</strain>
    </source>
</reference>
<dbReference type="EMBL" id="JXTC01000011">
    <property type="protein sequence ID" value="POO00855.1"/>
    <property type="molecule type" value="Genomic_DNA"/>
</dbReference>
<keyword evidence="3" id="KW-1185">Reference proteome</keyword>
<name>A0A2P5FSS8_TREOI</name>
<dbReference type="InParanoid" id="A0A2P5FSS8"/>
<feature type="region of interest" description="Disordered" evidence="1">
    <location>
        <begin position="174"/>
        <end position="211"/>
    </location>
</feature>
<sequence length="276" mass="31114">MIMDISVVAHQLFRAEIRRLLFTIGLLVSLLVVSKCFTFPFEKTLYFLSAKKGSSSMMMANADGLNNLESTKIYAAEVVAGNDSSPFDLENKKDHEDTDYELESDGDNNSSNKVFFEKGVNVFTQANRIDDSYEKDIESTTTSTRRTSNEASNLAGTVFREGTGNLSVNSVRNVKEDTERQPGNKKNEVLRSNSEASTNSSLFKPKRWDKNPTTISQMNSLLLQSHLASRLMKPRWSSVRDRELQSAKLEIENAPILRNSPELSASVFWNVSRFMR</sequence>
<evidence type="ECO:0000313" key="3">
    <source>
        <dbReference type="Proteomes" id="UP000237000"/>
    </source>
</evidence>
<feature type="compositionally biased region" description="Basic and acidic residues" evidence="1">
    <location>
        <begin position="174"/>
        <end position="189"/>
    </location>
</feature>
<feature type="compositionally biased region" description="Polar residues" evidence="1">
    <location>
        <begin position="190"/>
        <end position="202"/>
    </location>
</feature>
<protein>
    <submittedName>
        <fullName evidence="2">Uncharacterized protein</fullName>
    </submittedName>
</protein>
<evidence type="ECO:0000313" key="2">
    <source>
        <dbReference type="EMBL" id="POO00855.1"/>
    </source>
</evidence>
<gene>
    <name evidence="2" type="ORF">TorRG33x02_034860</name>
</gene>
<dbReference type="Proteomes" id="UP000237000">
    <property type="component" value="Unassembled WGS sequence"/>
</dbReference>
<dbReference type="STRING" id="63057.A0A2P5FSS8"/>
<feature type="region of interest" description="Disordered" evidence="1">
    <location>
        <begin position="134"/>
        <end position="162"/>
    </location>
</feature>
<dbReference type="AlphaFoldDB" id="A0A2P5FSS8"/>
<accession>A0A2P5FSS8</accession>
<organism evidence="2 3">
    <name type="scientific">Trema orientale</name>
    <name type="common">Charcoal tree</name>
    <name type="synonym">Celtis orientalis</name>
    <dbReference type="NCBI Taxonomy" id="63057"/>
    <lineage>
        <taxon>Eukaryota</taxon>
        <taxon>Viridiplantae</taxon>
        <taxon>Streptophyta</taxon>
        <taxon>Embryophyta</taxon>
        <taxon>Tracheophyta</taxon>
        <taxon>Spermatophyta</taxon>
        <taxon>Magnoliopsida</taxon>
        <taxon>eudicotyledons</taxon>
        <taxon>Gunneridae</taxon>
        <taxon>Pentapetalae</taxon>
        <taxon>rosids</taxon>
        <taxon>fabids</taxon>
        <taxon>Rosales</taxon>
        <taxon>Cannabaceae</taxon>
        <taxon>Trema</taxon>
    </lineage>
</organism>
<comment type="caution">
    <text evidence="2">The sequence shown here is derived from an EMBL/GenBank/DDBJ whole genome shotgun (WGS) entry which is preliminary data.</text>
</comment>